<accession>A0A7G6YHM3</accession>
<name>A0A7G6YHM3_9MICO</name>
<feature type="region of interest" description="Disordered" evidence="1">
    <location>
        <begin position="132"/>
        <end position="227"/>
    </location>
</feature>
<dbReference type="Proteomes" id="UP000515511">
    <property type="component" value="Plasmid unnamed2"/>
</dbReference>
<evidence type="ECO:0008006" key="4">
    <source>
        <dbReference type="Google" id="ProtNLM"/>
    </source>
</evidence>
<keyword evidence="2" id="KW-0614">Plasmid</keyword>
<dbReference type="EMBL" id="CP043643">
    <property type="protein sequence ID" value="QNE37988.1"/>
    <property type="molecule type" value="Genomic_DNA"/>
</dbReference>
<gene>
    <name evidence="2" type="ORF">F1C12_22150</name>
</gene>
<reference evidence="3" key="1">
    <citation type="submission" date="2019-09" db="EMBL/GenBank/DDBJ databases">
        <title>Antimicrobial potential of Antarctic Bacteria.</title>
        <authorList>
            <person name="Benaud N."/>
            <person name="Edwards R.J."/>
            <person name="Ferrari B.C."/>
        </authorList>
    </citation>
    <scope>NUCLEOTIDE SEQUENCE [LARGE SCALE GENOMIC DNA]</scope>
    <source>
        <strain evidence="3">INR9</strain>
        <plasmid evidence="3">unnamed2</plasmid>
    </source>
</reference>
<proteinExistence type="predicted"/>
<dbReference type="AlphaFoldDB" id="A0A7G6YHM3"/>
<feature type="region of interest" description="Disordered" evidence="1">
    <location>
        <begin position="249"/>
        <end position="282"/>
    </location>
</feature>
<feature type="compositionally biased region" description="Basic and acidic residues" evidence="1">
    <location>
        <begin position="186"/>
        <end position="227"/>
    </location>
</feature>
<evidence type="ECO:0000256" key="1">
    <source>
        <dbReference type="SAM" id="MobiDB-lite"/>
    </source>
</evidence>
<evidence type="ECO:0000313" key="2">
    <source>
        <dbReference type="EMBL" id="QNE37988.1"/>
    </source>
</evidence>
<evidence type="ECO:0000313" key="3">
    <source>
        <dbReference type="Proteomes" id="UP000515511"/>
    </source>
</evidence>
<geneLocation type="plasmid" evidence="2 3">
    <name>unnamed2</name>
</geneLocation>
<feature type="compositionally biased region" description="Basic and acidic residues" evidence="1">
    <location>
        <begin position="167"/>
        <end position="179"/>
    </location>
</feature>
<feature type="compositionally biased region" description="Low complexity" evidence="1">
    <location>
        <begin position="249"/>
        <end position="262"/>
    </location>
</feature>
<dbReference type="KEGG" id="lse:F1C12_22150"/>
<feature type="compositionally biased region" description="Basic and acidic residues" evidence="1">
    <location>
        <begin position="133"/>
        <end position="151"/>
    </location>
</feature>
<protein>
    <recommendedName>
        <fullName evidence="4">Colicin import membrane protein</fullName>
    </recommendedName>
</protein>
<dbReference type="RefSeq" id="WP_021762747.1">
    <property type="nucleotide sequence ID" value="NZ_CP043643.1"/>
</dbReference>
<organism evidence="2 3">
    <name type="scientific">Leifsonia shinshuensis</name>
    <dbReference type="NCBI Taxonomy" id="150026"/>
    <lineage>
        <taxon>Bacteria</taxon>
        <taxon>Bacillati</taxon>
        <taxon>Actinomycetota</taxon>
        <taxon>Actinomycetes</taxon>
        <taxon>Micrococcales</taxon>
        <taxon>Microbacteriaceae</taxon>
        <taxon>Leifsonia</taxon>
    </lineage>
</organism>
<sequence>MAEESDGIAEAFEGQLRVLVTAAGQVGERIARAREDALRRAQAASEREARELRTRFEAEQRTARTEYADVYRSDWWERSTPEQIGRTYQTTRAWAQDDPEAARAEERMREELRTRYGVDPADTGADAAAVRTAVERAEQERAQADAERQRSAVENVEAQQLLTQADQQDRLAEQERAAAEYEPDPEERTRAQADADERTVSAGAAREDSAATYDSSERRASTAAELESKGIDQEVIATRMRADVSQAKPATAAVAAGGPAKAPKARKARGRGVQVQRNEQSR</sequence>